<keyword evidence="3" id="KW-1185">Reference proteome</keyword>
<evidence type="ECO:0000313" key="3">
    <source>
        <dbReference type="Proteomes" id="UP000008635"/>
    </source>
</evidence>
<dbReference type="KEGG" id="dmr:Deima_2943"/>
<dbReference type="HOGENOM" id="CLU_1793310_0_0_0"/>
<dbReference type="EMBL" id="CP002454">
    <property type="protein sequence ID" value="ADV68572.1"/>
    <property type="molecule type" value="Genomic_DNA"/>
</dbReference>
<protein>
    <recommendedName>
        <fullName evidence="4">DUF4064 domain-containing protein</fullName>
    </recommendedName>
</protein>
<organism evidence="2 3">
    <name type="scientific">Deinococcus maricopensis (strain DSM 21211 / LMG 22137 / NRRL B-23946 / LB-34)</name>
    <dbReference type="NCBI Taxonomy" id="709986"/>
    <lineage>
        <taxon>Bacteria</taxon>
        <taxon>Thermotogati</taxon>
        <taxon>Deinococcota</taxon>
        <taxon>Deinococci</taxon>
        <taxon>Deinococcales</taxon>
        <taxon>Deinococcaceae</taxon>
        <taxon>Deinococcus</taxon>
    </lineage>
</organism>
<evidence type="ECO:0000313" key="2">
    <source>
        <dbReference type="EMBL" id="ADV68572.1"/>
    </source>
</evidence>
<dbReference type="AlphaFoldDB" id="E8UBY3"/>
<feature type="transmembrane region" description="Helical" evidence="1">
    <location>
        <begin position="92"/>
        <end position="117"/>
    </location>
</feature>
<feature type="transmembrane region" description="Helical" evidence="1">
    <location>
        <begin position="50"/>
        <end position="72"/>
    </location>
</feature>
<dbReference type="RefSeq" id="WP_013558075.1">
    <property type="nucleotide sequence ID" value="NC_014958.1"/>
</dbReference>
<reference evidence="3" key="2">
    <citation type="submission" date="2011-01" db="EMBL/GenBank/DDBJ databases">
        <title>The complete genome of Deinococcus maricopensis DSM 21211.</title>
        <authorList>
            <consortium name="US DOE Joint Genome Institute (JGI-PGF)"/>
            <person name="Lucas S."/>
            <person name="Copeland A."/>
            <person name="Lapidus A."/>
            <person name="Goodwin L."/>
            <person name="Pitluck S."/>
            <person name="Kyrpides N."/>
            <person name="Mavromatis K."/>
            <person name="Pagani I."/>
            <person name="Ivanova N."/>
            <person name="Ovchinnikova G."/>
            <person name="Zeytun A."/>
            <person name="Detter J.C."/>
            <person name="Han C."/>
            <person name="Land M."/>
            <person name="Hauser L."/>
            <person name="Markowitz V."/>
            <person name="Cheng J.-F."/>
            <person name="Hugenholtz P."/>
            <person name="Woyke T."/>
            <person name="Wu D."/>
            <person name="Pukall R."/>
            <person name="Gehrich-Schroeter G."/>
            <person name="Brambilla E."/>
            <person name="Klenk H.-P."/>
            <person name="Eisen J.A."/>
        </authorList>
    </citation>
    <scope>NUCLEOTIDE SEQUENCE [LARGE SCALE GENOMIC DNA]</scope>
    <source>
        <strain evidence="3">DSM 21211 / LMG 22137 / NRRL B-23946 / LB-34</strain>
    </source>
</reference>
<dbReference type="STRING" id="709986.Deima_2943"/>
<dbReference type="Proteomes" id="UP000008635">
    <property type="component" value="Chromosome"/>
</dbReference>
<name>E8UBY3_DEIML</name>
<keyword evidence="1" id="KW-0472">Membrane</keyword>
<evidence type="ECO:0000256" key="1">
    <source>
        <dbReference type="SAM" id="Phobius"/>
    </source>
</evidence>
<accession>E8UBY3</accession>
<evidence type="ECO:0008006" key="4">
    <source>
        <dbReference type="Google" id="ProtNLM"/>
    </source>
</evidence>
<proteinExistence type="predicted"/>
<feature type="transmembrane region" description="Helical" evidence="1">
    <location>
        <begin position="12"/>
        <end position="38"/>
    </location>
</feature>
<keyword evidence="1" id="KW-0812">Transmembrane</keyword>
<reference evidence="2 3" key="1">
    <citation type="journal article" date="2011" name="Stand. Genomic Sci.">
        <title>Complete genome sequence of Deinococcus maricopensis type strain (LB-34).</title>
        <authorList>
            <person name="Pukall R."/>
            <person name="Zeytun A."/>
            <person name="Lucas S."/>
            <person name="Lapidus A."/>
            <person name="Hammon N."/>
            <person name="Deshpande S."/>
            <person name="Nolan M."/>
            <person name="Cheng J.F."/>
            <person name="Pitluck S."/>
            <person name="Liolios K."/>
            <person name="Pagani I."/>
            <person name="Mikhailova N."/>
            <person name="Ivanova N."/>
            <person name="Mavromatis K."/>
            <person name="Pati A."/>
            <person name="Tapia R."/>
            <person name="Han C."/>
            <person name="Goodwin L."/>
            <person name="Chen A."/>
            <person name="Palaniappan K."/>
            <person name="Land M."/>
            <person name="Hauser L."/>
            <person name="Chang Y.J."/>
            <person name="Jeffries C.D."/>
            <person name="Brambilla E.M."/>
            <person name="Rohde M."/>
            <person name="Goker M."/>
            <person name="Detter J.C."/>
            <person name="Woyke T."/>
            <person name="Bristow J."/>
            <person name="Eisen J.A."/>
            <person name="Markowitz V."/>
            <person name="Hugenholtz P."/>
            <person name="Kyrpides N.C."/>
            <person name="Klenk H.P."/>
        </authorList>
    </citation>
    <scope>NUCLEOTIDE SEQUENCE [LARGE SCALE GENOMIC DNA]</scope>
    <source>
        <strain evidence="3">DSM 21211 / LMG 22137 / NRRL B-23946 / LB-34</strain>
    </source>
</reference>
<sequence length="127" mass="13730" precursor="true">MVPQKLSWVTTSLIITMVLGVLGLLLLPFLGGFLNMVLGASSENAQELQIARLFTGASLWVSGLVGIAWLVFEFFTFKALQAGKSWGRIAAIVIGIISLLNFPIGTILGIFMLIGAFDPDVQRYASR</sequence>
<keyword evidence="1" id="KW-1133">Transmembrane helix</keyword>
<gene>
    <name evidence="2" type="ordered locus">Deima_2943</name>
</gene>